<evidence type="ECO:0000313" key="4">
    <source>
        <dbReference type="Proteomes" id="UP001164020"/>
    </source>
</evidence>
<feature type="region of interest" description="Disordered" evidence="1">
    <location>
        <begin position="88"/>
        <end position="137"/>
    </location>
</feature>
<proteinExistence type="predicted"/>
<dbReference type="Proteomes" id="UP001164020">
    <property type="component" value="Chromosome"/>
</dbReference>
<dbReference type="EMBL" id="CP114029">
    <property type="protein sequence ID" value="WAP69000.1"/>
    <property type="molecule type" value="Genomic_DNA"/>
</dbReference>
<protein>
    <submittedName>
        <fullName evidence="3">Caspase family protein</fullName>
    </submittedName>
</protein>
<keyword evidence="4" id="KW-1185">Reference proteome</keyword>
<organism evidence="3 4">
    <name type="scientific">Jiella pelagia</name>
    <dbReference type="NCBI Taxonomy" id="2986949"/>
    <lineage>
        <taxon>Bacteria</taxon>
        <taxon>Pseudomonadati</taxon>
        <taxon>Pseudomonadota</taxon>
        <taxon>Alphaproteobacteria</taxon>
        <taxon>Hyphomicrobiales</taxon>
        <taxon>Aurantimonadaceae</taxon>
        <taxon>Jiella</taxon>
    </lineage>
</organism>
<feature type="domain" description="Peptidase C14 caspase" evidence="2">
    <location>
        <begin position="141"/>
        <end position="350"/>
    </location>
</feature>
<evidence type="ECO:0000259" key="2">
    <source>
        <dbReference type="Pfam" id="PF00656"/>
    </source>
</evidence>
<dbReference type="Gene3D" id="3.40.50.1460">
    <property type="match status" value="1"/>
</dbReference>
<dbReference type="RefSeq" id="WP_268881438.1">
    <property type="nucleotide sequence ID" value="NZ_CP114029.1"/>
</dbReference>
<dbReference type="InterPro" id="IPR029030">
    <property type="entry name" value="Caspase-like_dom_sf"/>
</dbReference>
<evidence type="ECO:0000313" key="3">
    <source>
        <dbReference type="EMBL" id="WAP69000.1"/>
    </source>
</evidence>
<dbReference type="InterPro" id="IPR011600">
    <property type="entry name" value="Pept_C14_caspase"/>
</dbReference>
<dbReference type="InterPro" id="IPR011990">
    <property type="entry name" value="TPR-like_helical_dom_sf"/>
</dbReference>
<accession>A0ABY7C0X2</accession>
<evidence type="ECO:0000256" key="1">
    <source>
        <dbReference type="SAM" id="MobiDB-lite"/>
    </source>
</evidence>
<gene>
    <name evidence="3" type="ORF">OH818_01295</name>
</gene>
<sequence>MRLAAWLDGKPLPSLMIGGNGETGDGVVMEVDYRLPQKDSRIVDLTITIRTGNTVLARRQTLAVADEGLLDGCRPEAMVAAAVDPAAQPAATGSSSPAPPSGTNAASTLPQSEDASTAAPGEGDEAAAADDADHGRPPQRHLFIIANHDYRYAEDVRYATNDASAVEKLFVEQFGLAPANITRYEDLTTGELRYLFGDADKPGTIGNQISSPDAEVYVYFVGHGSRSFMGGGNDRTPYLLGIDSRPDRLDLTGYDLNTLIGQLATMRSKAFPEGRVVVMLESCFSGRSDAGDLVTGVSAPTSGSAPVLKAGEGVTLIAAAHSDQVAVWDSEYRHGIFTDALVSALYGEADERRFGGNADGSVTVAELEGFLETRMSRRIKQLRPEFRQTPEIAGAQASSVLFTMPEDGVGRDEATEREHYELLTAREILESKDLGGVQPYLRGCVYCPLKDELRDLAQTERRREAICRAEERHAAELLKKGSALEIGAYLQSCECCGNRAPLEARVAELKGPDPAALKDEALWAAAEKDGTLDAFWYYVQNCEECTKKREGEKKVAGICQRAHDIVDAQFPADRSYDGLIRYLASCNDLPPVCGSCRKMSEAIKLVSEIESRPDFATGDAATTAGSKAPERAAAIESEDLPAYKMAMTSTDAADYDEFLARFPTSVYVPEIKERLTSLLAQEATWEEVSNAHTVEAYRRYVLQYPTGKHLRDARDRIEMLQDETDWQTVLVERSRDALAEYLRKRPTGRYADHARQLVREFDEKG</sequence>
<dbReference type="SUPFAM" id="SSF52129">
    <property type="entry name" value="Caspase-like"/>
    <property type="match status" value="1"/>
</dbReference>
<reference evidence="3" key="1">
    <citation type="submission" date="2022-12" db="EMBL/GenBank/DDBJ databases">
        <title>Jiella pelagia sp. nov., isolated from phosphonate enriched culture of Northwest Pacific surface seawater.</title>
        <authorList>
            <person name="Shin D.Y."/>
            <person name="Hwang C.Y."/>
        </authorList>
    </citation>
    <scope>NUCLEOTIDE SEQUENCE</scope>
    <source>
        <strain evidence="3">HL-NP1</strain>
    </source>
</reference>
<dbReference type="Pfam" id="PF00656">
    <property type="entry name" value="Peptidase_C14"/>
    <property type="match status" value="1"/>
</dbReference>
<feature type="compositionally biased region" description="Low complexity" evidence="1">
    <location>
        <begin position="88"/>
        <end position="108"/>
    </location>
</feature>
<name>A0ABY7C0X2_9HYPH</name>
<dbReference type="Gene3D" id="1.25.40.10">
    <property type="entry name" value="Tetratricopeptide repeat domain"/>
    <property type="match status" value="1"/>
</dbReference>